<evidence type="ECO:0000313" key="12">
    <source>
        <dbReference type="RefSeq" id="XP_015602276.1"/>
    </source>
</evidence>
<name>A0AAJ7RNF3_CEPCN</name>
<evidence type="ECO:0000256" key="4">
    <source>
        <dbReference type="ARBA" id="ARBA00022989"/>
    </source>
</evidence>
<dbReference type="PROSITE" id="PS50262">
    <property type="entry name" value="G_PROTEIN_RECEP_F1_2"/>
    <property type="match status" value="1"/>
</dbReference>
<dbReference type="Gene3D" id="1.20.1070.10">
    <property type="entry name" value="Rhodopsin 7-helix transmembrane proteins"/>
    <property type="match status" value="1"/>
</dbReference>
<dbReference type="KEGG" id="ccin:107271144"/>
<comment type="similarity">
    <text evidence="2 6">Belongs to the G-protein coupled receptor 1 family.</text>
</comment>
<keyword evidence="6 11" id="KW-0675">Receptor</keyword>
<evidence type="ECO:0000256" key="5">
    <source>
        <dbReference type="ARBA" id="ARBA00023136"/>
    </source>
</evidence>
<dbReference type="GO" id="GO:0004930">
    <property type="term" value="F:G protein-coupled receptor activity"/>
    <property type="evidence" value="ECO:0007669"/>
    <property type="project" value="UniProtKB-KW"/>
</dbReference>
<feature type="transmembrane region" description="Helical" evidence="8">
    <location>
        <begin position="120"/>
        <end position="142"/>
    </location>
</feature>
<dbReference type="RefSeq" id="XP_024944168.1">
    <property type="nucleotide sequence ID" value="XM_025088400.1"/>
</dbReference>
<dbReference type="PRINTS" id="PR00237">
    <property type="entry name" value="GPCRRHODOPSN"/>
</dbReference>
<evidence type="ECO:0000256" key="6">
    <source>
        <dbReference type="RuleBase" id="RU000688"/>
    </source>
</evidence>
<proteinExistence type="inferred from homology"/>
<feature type="transmembrane region" description="Helical" evidence="8">
    <location>
        <begin position="221"/>
        <end position="239"/>
    </location>
</feature>
<protein>
    <submittedName>
        <fullName evidence="11 12">Probable G-protein coupled receptor B0563.6 isoform X1</fullName>
    </submittedName>
</protein>
<dbReference type="InterPro" id="IPR000276">
    <property type="entry name" value="GPCR_Rhodpsn"/>
</dbReference>
<evidence type="ECO:0000313" key="11">
    <source>
        <dbReference type="RefSeq" id="XP_015602269.1"/>
    </source>
</evidence>
<dbReference type="GeneID" id="107271144"/>
<dbReference type="SUPFAM" id="SSF81321">
    <property type="entry name" value="Family A G protein-coupled receptor-like"/>
    <property type="match status" value="1"/>
</dbReference>
<evidence type="ECO:0000256" key="1">
    <source>
        <dbReference type="ARBA" id="ARBA00004370"/>
    </source>
</evidence>
<keyword evidence="6" id="KW-0297">G-protein coupled receptor</keyword>
<evidence type="ECO:0000256" key="7">
    <source>
        <dbReference type="SAM" id="MobiDB-lite"/>
    </source>
</evidence>
<dbReference type="Proteomes" id="UP000694920">
    <property type="component" value="Unplaced"/>
</dbReference>
<feature type="transmembrane region" description="Helical" evidence="8">
    <location>
        <begin position="322"/>
        <end position="342"/>
    </location>
</feature>
<evidence type="ECO:0000313" key="13">
    <source>
        <dbReference type="RefSeq" id="XP_024944168.1"/>
    </source>
</evidence>
<dbReference type="InterPro" id="IPR053093">
    <property type="entry name" value="GPCR-like"/>
</dbReference>
<evidence type="ECO:0000256" key="3">
    <source>
        <dbReference type="ARBA" id="ARBA00022692"/>
    </source>
</evidence>
<dbReference type="CDD" id="cd14978">
    <property type="entry name" value="7tmA_FMRFamide_R-like"/>
    <property type="match status" value="1"/>
</dbReference>
<evidence type="ECO:0000259" key="9">
    <source>
        <dbReference type="PROSITE" id="PS50262"/>
    </source>
</evidence>
<keyword evidence="5 8" id="KW-0472">Membrane</keyword>
<feature type="domain" description="G-protein coupled receptors family 1 profile" evidence="9">
    <location>
        <begin position="58"/>
        <end position="339"/>
    </location>
</feature>
<dbReference type="Pfam" id="PF00001">
    <property type="entry name" value="7tm_1"/>
    <property type="match status" value="1"/>
</dbReference>
<dbReference type="PROSITE" id="PS00237">
    <property type="entry name" value="G_PROTEIN_RECEP_F1_1"/>
    <property type="match status" value="1"/>
</dbReference>
<keyword evidence="4 8" id="KW-1133">Transmembrane helix</keyword>
<reference evidence="11 12" key="1">
    <citation type="submission" date="2025-04" db="UniProtKB">
        <authorList>
            <consortium name="RefSeq"/>
        </authorList>
    </citation>
    <scope>IDENTIFICATION</scope>
</reference>
<feature type="transmembrane region" description="Helical" evidence="8">
    <location>
        <begin position="162"/>
        <end position="184"/>
    </location>
</feature>
<feature type="transmembrane region" description="Helical" evidence="8">
    <location>
        <begin position="78"/>
        <end position="100"/>
    </location>
</feature>
<feature type="region of interest" description="Disordered" evidence="7">
    <location>
        <begin position="384"/>
        <end position="409"/>
    </location>
</feature>
<sequence length="409" mass="46409">MLTGLIDGAFSCCDSNYSTERYEPFGDDEEAIRKELLHIEWAVHRIATPAILTFGLLGNILTLAALSGPSFRGVTYLYLTGLAVADIGVLISWIPVAIRLGYGMNKFYLAALYHAHIELVLLHTFMAASIFIMASLTVDRYVSVFFPARLRSGNIRRNANSLIIASFMLGFMISIPLGGMRLVYEQQDGPDLVFILQENTSITRNELWTAYLWGLESLVRIGPSLVFVFLNTLVIKRFLQLTAKRRRFHAVSDKYRATHVAETSSLMRNRGYSSFYREEQQLVILLSAIVIFFFLTTTPAICVTLIYPIKLEKDLNYQRMRAIVNLVEISNFALKFLLYFACSTDFRSAALRTFQGRCKEEVRDMSQEPPVGEIEDFSRHGTTFRMSPEHTKLNSPGSPSKLNEEKELQ</sequence>
<dbReference type="GO" id="GO:0016020">
    <property type="term" value="C:membrane"/>
    <property type="evidence" value="ECO:0007669"/>
    <property type="project" value="UniProtKB-SubCell"/>
</dbReference>
<accession>A0AAJ7RNF3</accession>
<gene>
    <name evidence="11 12 13" type="primary">LOC107271144</name>
</gene>
<dbReference type="AlphaFoldDB" id="A0AAJ7RNF3"/>
<keyword evidence="3 6" id="KW-0812">Transmembrane</keyword>
<evidence type="ECO:0000256" key="2">
    <source>
        <dbReference type="ARBA" id="ARBA00010663"/>
    </source>
</evidence>
<feature type="transmembrane region" description="Helical" evidence="8">
    <location>
        <begin position="282"/>
        <end position="307"/>
    </location>
</feature>
<dbReference type="PANTHER" id="PTHR47760">
    <property type="entry name" value="G-PROTEIN COUPLED RECEPTOR B0563.6-LIKE PROTEIN-RELATED"/>
    <property type="match status" value="1"/>
</dbReference>
<dbReference type="PANTHER" id="PTHR47760:SF1">
    <property type="entry name" value="G-PROTEIN COUPLED RECEPTORS FAMILY 1 PROFILE DOMAIN-CONTAINING PROTEIN"/>
    <property type="match status" value="1"/>
</dbReference>
<dbReference type="RefSeq" id="XP_015602276.1">
    <property type="nucleotide sequence ID" value="XM_015746790.2"/>
</dbReference>
<keyword evidence="6" id="KW-0807">Transducer</keyword>
<comment type="subcellular location">
    <subcellularLocation>
        <location evidence="1">Membrane</location>
    </subcellularLocation>
</comment>
<dbReference type="InterPro" id="IPR017452">
    <property type="entry name" value="GPCR_Rhodpsn_7TM"/>
</dbReference>
<dbReference type="RefSeq" id="XP_015602269.1">
    <property type="nucleotide sequence ID" value="XM_015746783.2"/>
</dbReference>
<feature type="transmembrane region" description="Helical" evidence="8">
    <location>
        <begin position="46"/>
        <end position="66"/>
    </location>
</feature>
<evidence type="ECO:0000313" key="10">
    <source>
        <dbReference type="Proteomes" id="UP000694920"/>
    </source>
</evidence>
<organism evidence="10 13">
    <name type="scientific">Cephus cinctus</name>
    <name type="common">Wheat stem sawfly</name>
    <dbReference type="NCBI Taxonomy" id="211228"/>
    <lineage>
        <taxon>Eukaryota</taxon>
        <taxon>Metazoa</taxon>
        <taxon>Ecdysozoa</taxon>
        <taxon>Arthropoda</taxon>
        <taxon>Hexapoda</taxon>
        <taxon>Insecta</taxon>
        <taxon>Pterygota</taxon>
        <taxon>Neoptera</taxon>
        <taxon>Endopterygota</taxon>
        <taxon>Hymenoptera</taxon>
        <taxon>Cephoidea</taxon>
        <taxon>Cephidae</taxon>
        <taxon>Cephus</taxon>
    </lineage>
</organism>
<evidence type="ECO:0000256" key="8">
    <source>
        <dbReference type="SAM" id="Phobius"/>
    </source>
</evidence>
<keyword evidence="10" id="KW-1185">Reference proteome</keyword>